<accession>A0A848KJ69</accession>
<feature type="signal peptide" evidence="3">
    <location>
        <begin position="1"/>
        <end position="29"/>
    </location>
</feature>
<dbReference type="InterPro" id="IPR013830">
    <property type="entry name" value="SGNH_hydro"/>
</dbReference>
<evidence type="ECO:0000256" key="1">
    <source>
        <dbReference type="PIRSR" id="PIRSR637460-1"/>
    </source>
</evidence>
<dbReference type="CDD" id="cd01823">
    <property type="entry name" value="SEST_like"/>
    <property type="match status" value="1"/>
</dbReference>
<evidence type="ECO:0000313" key="5">
    <source>
        <dbReference type="EMBL" id="NMN95927.1"/>
    </source>
</evidence>
<proteinExistence type="predicted"/>
<dbReference type="SUPFAM" id="SSF52266">
    <property type="entry name" value="SGNH hydrolase"/>
    <property type="match status" value="1"/>
</dbReference>
<gene>
    <name evidence="5" type="ORF">FGL95_12875</name>
</gene>
<dbReference type="InterPro" id="IPR037460">
    <property type="entry name" value="SEST-like"/>
</dbReference>
<dbReference type="Proteomes" id="UP000535543">
    <property type="component" value="Unassembled WGS sequence"/>
</dbReference>
<dbReference type="InterPro" id="IPR036514">
    <property type="entry name" value="SGNH_hydro_sf"/>
</dbReference>
<feature type="domain" description="SGNH hydrolase-type esterase" evidence="4">
    <location>
        <begin position="38"/>
        <end position="283"/>
    </location>
</feature>
<evidence type="ECO:0000256" key="3">
    <source>
        <dbReference type="SAM" id="SignalP"/>
    </source>
</evidence>
<feature type="disulfide bond" evidence="2">
    <location>
        <begin position="138"/>
        <end position="148"/>
    </location>
</feature>
<feature type="chain" id="PRO_5032684079" evidence="3">
    <location>
        <begin position="30"/>
        <end position="296"/>
    </location>
</feature>
<evidence type="ECO:0000313" key="6">
    <source>
        <dbReference type="Proteomes" id="UP000535543"/>
    </source>
</evidence>
<feature type="disulfide bond" evidence="2">
    <location>
        <begin position="61"/>
        <end position="86"/>
    </location>
</feature>
<dbReference type="RefSeq" id="WP_169587352.1">
    <property type="nucleotide sequence ID" value="NZ_VCQU01000004.1"/>
</dbReference>
<comment type="caution">
    <text evidence="5">The sequence shown here is derived from an EMBL/GenBank/DDBJ whole genome shotgun (WGS) entry which is preliminary data.</text>
</comment>
<sequence>MTASRLPQIVTALAIGATLSAGSVPAASAAPAYTEYVALGDSYSADATLTQITTQFVPEGCVQSSRDYPKQVAAALNVPVFRDATCSSAKTVDMVGSQSPLVGPPNPPQFDRLTPTTDLVTVGIGGNDIDLMSAALRCGSPTAFGSPCKDRWTINGVDKISVNIANAQAKIVGTLDGVRERSPRARILLVNFMAGVTPGVSCYPMVPIADGDALWLADKLIELNAMLASAASQVGVELVDTYSGSLGHDACQPPGVRWVEGLIPFSADPPGLAVPLHPNQLGADFQARSVLAAVND</sequence>
<dbReference type="GO" id="GO:0004806">
    <property type="term" value="F:triacylglycerol lipase activity"/>
    <property type="evidence" value="ECO:0007669"/>
    <property type="project" value="TreeGrafter"/>
</dbReference>
<dbReference type="PANTHER" id="PTHR37981:SF1">
    <property type="entry name" value="SGNH HYDROLASE-TYPE ESTERASE DOMAIN-CONTAINING PROTEIN"/>
    <property type="match status" value="1"/>
</dbReference>
<keyword evidence="6" id="KW-1185">Reference proteome</keyword>
<dbReference type="PANTHER" id="PTHR37981">
    <property type="entry name" value="LIPASE 2"/>
    <property type="match status" value="1"/>
</dbReference>
<reference evidence="5 6" key="2">
    <citation type="submission" date="2020-06" db="EMBL/GenBank/DDBJ databases">
        <title>Antribacter stalactiti gen. nov., sp. nov., a new member of the family Nacardiaceae isolated from a cave.</title>
        <authorList>
            <person name="Kim I.S."/>
        </authorList>
    </citation>
    <scope>NUCLEOTIDE SEQUENCE [LARGE SCALE GENOMIC DNA]</scope>
    <source>
        <strain evidence="5 6">YC2-7</strain>
    </source>
</reference>
<dbReference type="EMBL" id="VCQU01000004">
    <property type="protein sequence ID" value="NMN95927.1"/>
    <property type="molecule type" value="Genomic_DNA"/>
</dbReference>
<keyword evidence="2" id="KW-1015">Disulfide bond</keyword>
<feature type="active site" description="Nucleophile" evidence="1">
    <location>
        <position position="42"/>
    </location>
</feature>
<keyword evidence="3" id="KW-0732">Signal</keyword>
<dbReference type="AlphaFoldDB" id="A0A848KJ69"/>
<dbReference type="Gene3D" id="3.40.50.1110">
    <property type="entry name" value="SGNH hydrolase"/>
    <property type="match status" value="1"/>
</dbReference>
<name>A0A848KJ69_9NOCA</name>
<evidence type="ECO:0000259" key="4">
    <source>
        <dbReference type="Pfam" id="PF13472"/>
    </source>
</evidence>
<dbReference type="Pfam" id="PF13472">
    <property type="entry name" value="Lipase_GDSL_2"/>
    <property type="match status" value="1"/>
</dbReference>
<protein>
    <submittedName>
        <fullName evidence="5">SGNH/GDSL hydrolase family protein</fullName>
    </submittedName>
</protein>
<feature type="disulfide bond" evidence="2">
    <location>
        <begin position="202"/>
        <end position="251"/>
    </location>
</feature>
<dbReference type="GO" id="GO:0019433">
    <property type="term" value="P:triglyceride catabolic process"/>
    <property type="evidence" value="ECO:0007669"/>
    <property type="project" value="TreeGrafter"/>
</dbReference>
<reference evidence="5 6" key="1">
    <citation type="submission" date="2019-05" db="EMBL/GenBank/DDBJ databases">
        <authorList>
            <person name="Lee S.D."/>
        </authorList>
    </citation>
    <scope>NUCLEOTIDE SEQUENCE [LARGE SCALE GENOMIC DNA]</scope>
    <source>
        <strain evidence="5 6">YC2-7</strain>
    </source>
</reference>
<feature type="active site" evidence="1">
    <location>
        <position position="277"/>
    </location>
</feature>
<organism evidence="5 6">
    <name type="scientific">Antrihabitans stalactiti</name>
    <dbReference type="NCBI Taxonomy" id="2584121"/>
    <lineage>
        <taxon>Bacteria</taxon>
        <taxon>Bacillati</taxon>
        <taxon>Actinomycetota</taxon>
        <taxon>Actinomycetes</taxon>
        <taxon>Mycobacteriales</taxon>
        <taxon>Nocardiaceae</taxon>
        <taxon>Antrihabitans</taxon>
    </lineage>
</organism>
<keyword evidence="5" id="KW-0378">Hydrolase</keyword>
<evidence type="ECO:0000256" key="2">
    <source>
        <dbReference type="PIRSR" id="PIRSR637460-2"/>
    </source>
</evidence>